<feature type="chain" id="PRO_5006057302" evidence="1">
    <location>
        <begin position="25"/>
        <end position="110"/>
    </location>
</feature>
<reference evidence="2 3" key="3">
    <citation type="journal article" date="2013" name="Rice">
        <title>Improvement of the Oryza sativa Nipponbare reference genome using next generation sequence and optical map data.</title>
        <authorList>
            <person name="Kawahara Y."/>
            <person name="de la Bastide M."/>
            <person name="Hamilton J.P."/>
            <person name="Kanamori H."/>
            <person name="McCombie W.R."/>
            <person name="Ouyang S."/>
            <person name="Schwartz D.C."/>
            <person name="Tanaka T."/>
            <person name="Wu J."/>
            <person name="Zhou S."/>
            <person name="Childs K.L."/>
            <person name="Davidson R.M."/>
            <person name="Lin H."/>
            <person name="Quesada-Ocampo L."/>
            <person name="Vaillancourt B."/>
            <person name="Sakai H."/>
            <person name="Lee S.S."/>
            <person name="Kim J."/>
            <person name="Numa H."/>
            <person name="Itoh T."/>
            <person name="Buell C.R."/>
            <person name="Matsumoto T."/>
        </authorList>
    </citation>
    <scope>NUCLEOTIDE SEQUENCE [LARGE SCALE GENOMIC DNA]</scope>
    <source>
        <strain evidence="3">cv. Nipponbare</strain>
    </source>
</reference>
<gene>
    <name evidence="2" type="ordered locus">Os10g0574550</name>
    <name evidence="2" type="ORF">OSNPB_100574550</name>
</gene>
<feature type="signal peptide" evidence="1">
    <location>
        <begin position="1"/>
        <end position="24"/>
    </location>
</feature>
<evidence type="ECO:0000256" key="1">
    <source>
        <dbReference type="SAM" id="SignalP"/>
    </source>
</evidence>
<reference evidence="2 3" key="2">
    <citation type="journal article" date="2013" name="Plant Cell Physiol.">
        <title>Rice Annotation Project Database (RAP-DB): an integrative and interactive database for rice genomics.</title>
        <authorList>
            <person name="Sakai H."/>
            <person name="Lee S.S."/>
            <person name="Tanaka T."/>
            <person name="Numa H."/>
            <person name="Kim J."/>
            <person name="Kawahara Y."/>
            <person name="Wakimoto H."/>
            <person name="Yang C.C."/>
            <person name="Iwamoto M."/>
            <person name="Abe T."/>
            <person name="Yamada Y."/>
            <person name="Muto A."/>
            <person name="Inokuchi H."/>
            <person name="Ikemura T."/>
            <person name="Matsumoto T."/>
            <person name="Sasaki T."/>
            <person name="Itoh T."/>
        </authorList>
    </citation>
    <scope>NUCLEOTIDE SEQUENCE [LARGE SCALE GENOMIC DNA]</scope>
    <source>
        <strain evidence="3">cv. Nipponbare</strain>
    </source>
</reference>
<dbReference type="InParanoid" id="A0A0P0XXP2"/>
<reference evidence="3" key="1">
    <citation type="journal article" date="2005" name="Nature">
        <title>The map-based sequence of the rice genome.</title>
        <authorList>
            <consortium name="International rice genome sequencing project (IRGSP)"/>
            <person name="Matsumoto T."/>
            <person name="Wu J."/>
            <person name="Kanamori H."/>
            <person name="Katayose Y."/>
            <person name="Fujisawa M."/>
            <person name="Namiki N."/>
            <person name="Mizuno H."/>
            <person name="Yamamoto K."/>
            <person name="Antonio B.A."/>
            <person name="Baba T."/>
            <person name="Sakata K."/>
            <person name="Nagamura Y."/>
            <person name="Aoki H."/>
            <person name="Arikawa K."/>
            <person name="Arita K."/>
            <person name="Bito T."/>
            <person name="Chiden Y."/>
            <person name="Fujitsuka N."/>
            <person name="Fukunaka R."/>
            <person name="Hamada M."/>
            <person name="Harada C."/>
            <person name="Hayashi A."/>
            <person name="Hijishita S."/>
            <person name="Honda M."/>
            <person name="Hosokawa S."/>
            <person name="Ichikawa Y."/>
            <person name="Idonuma A."/>
            <person name="Iijima M."/>
            <person name="Ikeda M."/>
            <person name="Ikeno M."/>
            <person name="Ito K."/>
            <person name="Ito S."/>
            <person name="Ito T."/>
            <person name="Ito Y."/>
            <person name="Ito Y."/>
            <person name="Iwabuchi A."/>
            <person name="Kamiya K."/>
            <person name="Karasawa W."/>
            <person name="Kurita K."/>
            <person name="Katagiri S."/>
            <person name="Kikuta A."/>
            <person name="Kobayashi H."/>
            <person name="Kobayashi N."/>
            <person name="Machita K."/>
            <person name="Maehara T."/>
            <person name="Masukawa M."/>
            <person name="Mizubayashi T."/>
            <person name="Mukai Y."/>
            <person name="Nagasaki H."/>
            <person name="Nagata Y."/>
            <person name="Naito S."/>
            <person name="Nakashima M."/>
            <person name="Nakama Y."/>
            <person name="Nakamichi Y."/>
            <person name="Nakamura M."/>
            <person name="Meguro A."/>
            <person name="Negishi M."/>
            <person name="Ohta I."/>
            <person name="Ohta T."/>
            <person name="Okamoto M."/>
            <person name="Ono N."/>
            <person name="Saji S."/>
            <person name="Sakaguchi M."/>
            <person name="Sakai K."/>
            <person name="Shibata M."/>
            <person name="Shimokawa T."/>
            <person name="Song J."/>
            <person name="Takazaki Y."/>
            <person name="Terasawa K."/>
            <person name="Tsugane M."/>
            <person name="Tsuji K."/>
            <person name="Ueda S."/>
            <person name="Waki K."/>
            <person name="Yamagata H."/>
            <person name="Yamamoto M."/>
            <person name="Yamamoto S."/>
            <person name="Yamane H."/>
            <person name="Yoshiki S."/>
            <person name="Yoshihara R."/>
            <person name="Yukawa K."/>
            <person name="Zhong H."/>
            <person name="Yano M."/>
            <person name="Yuan Q."/>
            <person name="Ouyang S."/>
            <person name="Liu J."/>
            <person name="Jones K.M."/>
            <person name="Gansberger K."/>
            <person name="Moffat K."/>
            <person name="Hill J."/>
            <person name="Bera J."/>
            <person name="Fadrosh D."/>
            <person name="Jin S."/>
            <person name="Johri S."/>
            <person name="Kim M."/>
            <person name="Overton L."/>
            <person name="Reardon M."/>
            <person name="Tsitrin T."/>
            <person name="Vuong H."/>
            <person name="Weaver B."/>
            <person name="Ciecko A."/>
            <person name="Tallon L."/>
            <person name="Jackson J."/>
            <person name="Pai G."/>
            <person name="Aken S.V."/>
            <person name="Utterback T."/>
            <person name="Reidmuller S."/>
            <person name="Feldblyum T."/>
            <person name="Hsiao J."/>
            <person name="Zismann V."/>
            <person name="Iobst S."/>
            <person name="de Vazeille A.R."/>
            <person name="Buell C.R."/>
            <person name="Ying K."/>
            <person name="Li Y."/>
            <person name="Lu T."/>
            <person name="Huang Y."/>
            <person name="Zhao Q."/>
            <person name="Feng Q."/>
            <person name="Zhang L."/>
            <person name="Zhu J."/>
            <person name="Weng Q."/>
            <person name="Mu J."/>
            <person name="Lu Y."/>
            <person name="Fan D."/>
            <person name="Liu Y."/>
            <person name="Guan J."/>
            <person name="Zhang Y."/>
            <person name="Yu S."/>
            <person name="Liu X."/>
            <person name="Zhang Y."/>
            <person name="Hong G."/>
            <person name="Han B."/>
            <person name="Choisne N."/>
            <person name="Demange N."/>
            <person name="Orjeda G."/>
            <person name="Samain S."/>
            <person name="Cattolico L."/>
            <person name="Pelletier E."/>
            <person name="Couloux A."/>
            <person name="Segurens B."/>
            <person name="Wincker P."/>
            <person name="D'Hont A."/>
            <person name="Scarpelli C."/>
            <person name="Weissenbach J."/>
            <person name="Salanoubat M."/>
            <person name="Quetier F."/>
            <person name="Yu Y."/>
            <person name="Kim H.R."/>
            <person name="Rambo T."/>
            <person name="Currie J."/>
            <person name="Collura K."/>
            <person name="Luo M."/>
            <person name="Yang T."/>
            <person name="Ammiraju J.S.S."/>
            <person name="Engler F."/>
            <person name="Soderlund C."/>
            <person name="Wing R.A."/>
            <person name="Palmer L.E."/>
            <person name="de la Bastide M."/>
            <person name="Spiegel L."/>
            <person name="Nascimento L."/>
            <person name="Zutavern T."/>
            <person name="O'Shaughnessy A."/>
            <person name="Dike S."/>
            <person name="Dedhia N."/>
            <person name="Preston R."/>
            <person name="Balija V."/>
            <person name="McCombie W.R."/>
            <person name="Chow T."/>
            <person name="Chen H."/>
            <person name="Chung M."/>
            <person name="Chen C."/>
            <person name="Shaw J."/>
            <person name="Wu H."/>
            <person name="Hsiao K."/>
            <person name="Chao Y."/>
            <person name="Chu M."/>
            <person name="Cheng C."/>
            <person name="Hour A."/>
            <person name="Lee P."/>
            <person name="Lin S."/>
            <person name="Lin Y."/>
            <person name="Liou J."/>
            <person name="Liu S."/>
            <person name="Hsing Y."/>
            <person name="Raghuvanshi S."/>
            <person name="Mohanty A."/>
            <person name="Bharti A.K."/>
            <person name="Gaur A."/>
            <person name="Gupta V."/>
            <person name="Kumar D."/>
            <person name="Ravi V."/>
            <person name="Vij S."/>
            <person name="Kapur A."/>
            <person name="Khurana P."/>
            <person name="Khurana P."/>
            <person name="Khurana J.P."/>
            <person name="Tyagi A.K."/>
            <person name="Gaikwad K."/>
            <person name="Singh A."/>
            <person name="Dalal V."/>
            <person name="Srivastava S."/>
            <person name="Dixit A."/>
            <person name="Pal A.K."/>
            <person name="Ghazi I.A."/>
            <person name="Yadav M."/>
            <person name="Pandit A."/>
            <person name="Bhargava A."/>
            <person name="Sureshbabu K."/>
            <person name="Batra K."/>
            <person name="Sharma T.R."/>
            <person name="Mohapatra T."/>
            <person name="Singh N.K."/>
            <person name="Messing J."/>
            <person name="Nelson A.B."/>
            <person name="Fuks G."/>
            <person name="Kavchok S."/>
            <person name="Keizer G."/>
            <person name="Linton E."/>
            <person name="Llaca V."/>
            <person name="Song R."/>
            <person name="Tanyolac B."/>
            <person name="Young S."/>
            <person name="Ho-Il K."/>
            <person name="Hahn J.H."/>
            <person name="Sangsakoo G."/>
            <person name="Vanavichit A."/>
            <person name="de Mattos Luiz.A.T."/>
            <person name="Zimmer P.D."/>
            <person name="Malone G."/>
            <person name="Dellagostin O."/>
            <person name="de Oliveira A.C."/>
            <person name="Bevan M."/>
            <person name="Bancroft I."/>
            <person name="Minx P."/>
            <person name="Cordum H."/>
            <person name="Wilson R."/>
            <person name="Cheng Z."/>
            <person name="Jin W."/>
            <person name="Jiang J."/>
            <person name="Leong S.A."/>
            <person name="Iwama H."/>
            <person name="Gojobori T."/>
            <person name="Itoh T."/>
            <person name="Niimura Y."/>
            <person name="Fujii Y."/>
            <person name="Habara T."/>
            <person name="Sakai H."/>
            <person name="Sato Y."/>
            <person name="Wilson G."/>
            <person name="Kumar K."/>
            <person name="McCouch S."/>
            <person name="Juretic N."/>
            <person name="Hoen D."/>
            <person name="Wright S."/>
            <person name="Bruskiewich R."/>
            <person name="Bureau T."/>
            <person name="Miyao A."/>
            <person name="Hirochika H."/>
            <person name="Nishikawa T."/>
            <person name="Kadowaki K."/>
            <person name="Sugiura M."/>
            <person name="Burr B."/>
            <person name="Sasaki T."/>
        </authorList>
    </citation>
    <scope>NUCLEOTIDE SEQUENCE [LARGE SCALE GENOMIC DNA]</scope>
    <source>
        <strain evidence="3">cv. Nipponbare</strain>
    </source>
</reference>
<keyword evidence="3" id="KW-1185">Reference proteome</keyword>
<dbReference type="EMBL" id="AP014966">
    <property type="protein sequence ID" value="BAT12185.1"/>
    <property type="molecule type" value="Genomic_DNA"/>
</dbReference>
<evidence type="ECO:0000313" key="2">
    <source>
        <dbReference type="EMBL" id="BAT12185.1"/>
    </source>
</evidence>
<organism evidence="2 3">
    <name type="scientific">Oryza sativa subsp. japonica</name>
    <name type="common">Rice</name>
    <dbReference type="NCBI Taxonomy" id="39947"/>
    <lineage>
        <taxon>Eukaryota</taxon>
        <taxon>Viridiplantae</taxon>
        <taxon>Streptophyta</taxon>
        <taxon>Embryophyta</taxon>
        <taxon>Tracheophyta</taxon>
        <taxon>Spermatophyta</taxon>
        <taxon>Magnoliopsida</taxon>
        <taxon>Liliopsida</taxon>
        <taxon>Poales</taxon>
        <taxon>Poaceae</taxon>
        <taxon>BOP clade</taxon>
        <taxon>Oryzoideae</taxon>
        <taxon>Oryzeae</taxon>
        <taxon>Oryzinae</taxon>
        <taxon>Oryza</taxon>
        <taxon>Oryza sativa</taxon>
    </lineage>
</organism>
<sequence>MPSYQVALLPSFFFLWRWRCPTLSQLDGLPPPVGPPMPPSMLEGSHVEGSGMEVEFQAQGERTTATATMSTTMRVLLERTMTVTQSAPDDVGHLGVAKLLPPHGVSTCST</sequence>
<protein>
    <submittedName>
        <fullName evidence="2">Os10g0574550 protein</fullName>
    </submittedName>
</protein>
<dbReference type="Proteomes" id="UP000059680">
    <property type="component" value="Chromosome 10"/>
</dbReference>
<evidence type="ECO:0000313" key="3">
    <source>
        <dbReference type="Proteomes" id="UP000059680"/>
    </source>
</evidence>
<keyword evidence="1" id="KW-0732">Signal</keyword>
<accession>A0A0P0XXP2</accession>
<dbReference type="AlphaFoldDB" id="A0A0P0XXP2"/>
<proteinExistence type="predicted"/>
<name>A0A0P0XXP2_ORYSJ</name>
<dbReference type="PaxDb" id="39947-A0A0P0XXP2"/>